<name>A0A1B1YEX5_THEST</name>
<dbReference type="PANTHER" id="PTHR11644">
    <property type="entry name" value="CYTIDINE DEAMINASE"/>
    <property type="match status" value="1"/>
</dbReference>
<comment type="function">
    <text evidence="2 14">This enzyme scavenges exogenous and endogenous cytidine and 2'-deoxycytidine for UMP synthesis.</text>
</comment>
<organism evidence="16 17">
    <name type="scientific">Thermoclostridium stercorarium subsp. thermolacticum DSM 2910</name>
    <dbReference type="NCBI Taxonomy" id="1121336"/>
    <lineage>
        <taxon>Bacteria</taxon>
        <taxon>Bacillati</taxon>
        <taxon>Bacillota</taxon>
        <taxon>Clostridia</taxon>
        <taxon>Eubacteriales</taxon>
        <taxon>Oscillospiraceae</taxon>
        <taxon>Thermoclostridium</taxon>
    </lineage>
</organism>
<feature type="domain" description="CMP/dCMP-type deaminase" evidence="15">
    <location>
        <begin position="1"/>
        <end position="128"/>
    </location>
</feature>
<evidence type="ECO:0000256" key="9">
    <source>
        <dbReference type="ARBA" id="ARBA00032005"/>
    </source>
</evidence>
<dbReference type="Pfam" id="PF00383">
    <property type="entry name" value="dCMP_cyt_deam_1"/>
    <property type="match status" value="1"/>
</dbReference>
<dbReference type="InterPro" id="IPR006262">
    <property type="entry name" value="Cyt_deam_tetra"/>
</dbReference>
<accession>A0A1B1YEX5</accession>
<comment type="similarity">
    <text evidence="3 14">Belongs to the cytidine and deoxycytidylate deaminase family.</text>
</comment>
<evidence type="ECO:0000256" key="10">
    <source>
        <dbReference type="ARBA" id="ARBA00049252"/>
    </source>
</evidence>
<evidence type="ECO:0000256" key="6">
    <source>
        <dbReference type="ARBA" id="ARBA00022723"/>
    </source>
</evidence>
<evidence type="ECO:0000256" key="2">
    <source>
        <dbReference type="ARBA" id="ARBA00003949"/>
    </source>
</evidence>
<evidence type="ECO:0000256" key="13">
    <source>
        <dbReference type="PIRSR" id="PIRSR606262-3"/>
    </source>
</evidence>
<dbReference type="InterPro" id="IPR002125">
    <property type="entry name" value="CMP_dCMP_dom"/>
</dbReference>
<keyword evidence="6 13" id="KW-0479">Metal-binding</keyword>
<dbReference type="GO" id="GO:0055086">
    <property type="term" value="P:nucleobase-containing small molecule metabolic process"/>
    <property type="evidence" value="ECO:0007669"/>
    <property type="project" value="UniProtKB-ARBA"/>
</dbReference>
<dbReference type="GO" id="GO:0072527">
    <property type="term" value="P:pyrimidine-containing compound metabolic process"/>
    <property type="evidence" value="ECO:0007669"/>
    <property type="project" value="UniProtKB-ARBA"/>
</dbReference>
<dbReference type="OrthoDB" id="9795347at2"/>
<evidence type="ECO:0000256" key="12">
    <source>
        <dbReference type="PIRSR" id="PIRSR606262-1"/>
    </source>
</evidence>
<evidence type="ECO:0000256" key="1">
    <source>
        <dbReference type="ARBA" id="ARBA00001947"/>
    </source>
</evidence>
<dbReference type="GO" id="GO:0042802">
    <property type="term" value="F:identical protein binding"/>
    <property type="evidence" value="ECO:0007669"/>
    <property type="project" value="UniProtKB-ARBA"/>
</dbReference>
<comment type="catalytic activity">
    <reaction evidence="10 14">
        <text>2'-deoxycytidine + H2O + H(+) = 2'-deoxyuridine + NH4(+)</text>
        <dbReference type="Rhea" id="RHEA:13433"/>
        <dbReference type="ChEBI" id="CHEBI:15377"/>
        <dbReference type="ChEBI" id="CHEBI:15378"/>
        <dbReference type="ChEBI" id="CHEBI:15698"/>
        <dbReference type="ChEBI" id="CHEBI:16450"/>
        <dbReference type="ChEBI" id="CHEBI:28938"/>
        <dbReference type="EC" id="3.5.4.5"/>
    </reaction>
</comment>
<dbReference type="EMBL" id="CP014672">
    <property type="protein sequence ID" value="ANW99314.1"/>
    <property type="molecule type" value="Genomic_DNA"/>
</dbReference>
<dbReference type="AlphaFoldDB" id="A0A1B1YEX5"/>
<evidence type="ECO:0000259" key="15">
    <source>
        <dbReference type="PROSITE" id="PS51747"/>
    </source>
</evidence>
<comment type="cofactor">
    <cofactor evidence="1 13 14">
        <name>Zn(2+)</name>
        <dbReference type="ChEBI" id="CHEBI:29105"/>
    </cofactor>
</comment>
<dbReference type="InterPro" id="IPR016193">
    <property type="entry name" value="Cytidine_deaminase-like"/>
</dbReference>
<dbReference type="Proteomes" id="UP000092971">
    <property type="component" value="Chromosome"/>
</dbReference>
<protein>
    <recommendedName>
        <fullName evidence="5 14">Cytidine deaminase</fullName>
        <ecNumber evidence="4 14">3.5.4.5</ecNumber>
    </recommendedName>
    <alternativeName>
        <fullName evidence="9 14">Cytidine aminohydrolase</fullName>
    </alternativeName>
</protein>
<feature type="binding site" evidence="13">
    <location>
        <position position="89"/>
    </location>
    <ligand>
        <name>Zn(2+)</name>
        <dbReference type="ChEBI" id="CHEBI:29105"/>
        <note>catalytic</note>
    </ligand>
</feature>
<dbReference type="Gene3D" id="3.40.140.10">
    <property type="entry name" value="Cytidine Deaminase, domain 2"/>
    <property type="match status" value="1"/>
</dbReference>
<evidence type="ECO:0000256" key="3">
    <source>
        <dbReference type="ARBA" id="ARBA00006576"/>
    </source>
</evidence>
<dbReference type="NCBIfam" id="NF004064">
    <property type="entry name" value="PRK05578.1"/>
    <property type="match status" value="1"/>
</dbReference>
<dbReference type="GO" id="GO:0008270">
    <property type="term" value="F:zinc ion binding"/>
    <property type="evidence" value="ECO:0007669"/>
    <property type="project" value="UniProtKB-UniRule"/>
</dbReference>
<dbReference type="GO" id="GO:0004126">
    <property type="term" value="F:cytidine deaminase activity"/>
    <property type="evidence" value="ECO:0007669"/>
    <property type="project" value="UniProtKB-UniRule"/>
</dbReference>
<comment type="catalytic activity">
    <reaction evidence="11 14">
        <text>cytidine + H2O + H(+) = uridine + NH4(+)</text>
        <dbReference type="Rhea" id="RHEA:16069"/>
        <dbReference type="ChEBI" id="CHEBI:15377"/>
        <dbReference type="ChEBI" id="CHEBI:15378"/>
        <dbReference type="ChEBI" id="CHEBI:16704"/>
        <dbReference type="ChEBI" id="CHEBI:17562"/>
        <dbReference type="ChEBI" id="CHEBI:28938"/>
        <dbReference type="EC" id="3.5.4.5"/>
    </reaction>
</comment>
<reference evidence="16 17" key="1">
    <citation type="submission" date="2016-02" db="EMBL/GenBank/DDBJ databases">
        <title>Comparison of Clostridium stercorarium subspecies using comparative genomics and transcriptomics.</title>
        <authorList>
            <person name="Schellenberg J."/>
            <person name="Thallinger G."/>
            <person name="Levin D.B."/>
            <person name="Zhang X."/>
            <person name="Alvare G."/>
            <person name="Fristensky B."/>
            <person name="Sparling R."/>
        </authorList>
    </citation>
    <scope>NUCLEOTIDE SEQUENCE [LARGE SCALE GENOMIC DNA]</scope>
    <source>
        <strain evidence="16 17">DSM 2910</strain>
    </source>
</reference>
<evidence type="ECO:0000256" key="4">
    <source>
        <dbReference type="ARBA" id="ARBA00012783"/>
    </source>
</evidence>
<dbReference type="GO" id="GO:0005829">
    <property type="term" value="C:cytosol"/>
    <property type="evidence" value="ECO:0007669"/>
    <property type="project" value="TreeGrafter"/>
</dbReference>
<evidence type="ECO:0000313" key="16">
    <source>
        <dbReference type="EMBL" id="ANW99314.1"/>
    </source>
</evidence>
<dbReference type="InterPro" id="IPR016192">
    <property type="entry name" value="APOBEC/CMP_deaminase_Zn-bd"/>
</dbReference>
<evidence type="ECO:0000256" key="7">
    <source>
        <dbReference type="ARBA" id="ARBA00022801"/>
    </source>
</evidence>
<feature type="binding site" evidence="13">
    <location>
        <position position="86"/>
    </location>
    <ligand>
        <name>Zn(2+)</name>
        <dbReference type="ChEBI" id="CHEBI:29105"/>
        <note>catalytic</note>
    </ligand>
</feature>
<gene>
    <name evidence="16" type="ORF">CSTERTH_09870</name>
</gene>
<dbReference type="SUPFAM" id="SSF53927">
    <property type="entry name" value="Cytidine deaminase-like"/>
    <property type="match status" value="1"/>
</dbReference>
<keyword evidence="7 14" id="KW-0378">Hydrolase</keyword>
<keyword evidence="8 13" id="KW-0862">Zinc</keyword>
<dbReference type="PROSITE" id="PS00903">
    <property type="entry name" value="CYT_DCMP_DEAMINASES_1"/>
    <property type="match status" value="1"/>
</dbReference>
<dbReference type="EC" id="3.5.4.5" evidence="4 14"/>
<dbReference type="NCBIfam" id="TIGR01354">
    <property type="entry name" value="cyt_deam_tetra"/>
    <property type="match status" value="1"/>
</dbReference>
<evidence type="ECO:0000256" key="8">
    <source>
        <dbReference type="ARBA" id="ARBA00022833"/>
    </source>
</evidence>
<dbReference type="PROSITE" id="PS51747">
    <property type="entry name" value="CYT_DCMP_DEAMINASES_2"/>
    <property type="match status" value="1"/>
</dbReference>
<feature type="active site" description="Proton donor" evidence="12">
    <location>
        <position position="55"/>
    </location>
</feature>
<dbReference type="CDD" id="cd01283">
    <property type="entry name" value="cytidine_deaminase"/>
    <property type="match status" value="1"/>
</dbReference>
<dbReference type="FunFam" id="3.40.140.10:FF:000008">
    <property type="entry name" value="Cytidine deaminase"/>
    <property type="match status" value="1"/>
</dbReference>
<evidence type="ECO:0000313" key="17">
    <source>
        <dbReference type="Proteomes" id="UP000092971"/>
    </source>
</evidence>
<dbReference type="RefSeq" id="WP_015359698.1">
    <property type="nucleotide sequence ID" value="NZ_CP014672.1"/>
</dbReference>
<dbReference type="InterPro" id="IPR050202">
    <property type="entry name" value="Cyt/Deoxycyt_deaminase"/>
</dbReference>
<proteinExistence type="inferred from homology"/>
<sequence>MDFDYLVRKAMEAKEKAYAPYSGFRVGAAVQTASGRVYTGCNVENSSFGATICAERTAIAKAVSEGESKIVAVAVSSDGENITYPCGICRQVISEFGNDETKVICSNKNGQYKIYEMKDILPHAFAGEDFMTKNKGMNT</sequence>
<evidence type="ECO:0000256" key="5">
    <source>
        <dbReference type="ARBA" id="ARBA00018266"/>
    </source>
</evidence>
<dbReference type="PANTHER" id="PTHR11644:SF2">
    <property type="entry name" value="CYTIDINE DEAMINASE"/>
    <property type="match status" value="1"/>
</dbReference>
<evidence type="ECO:0000256" key="11">
    <source>
        <dbReference type="ARBA" id="ARBA00049558"/>
    </source>
</evidence>
<feature type="binding site" evidence="13">
    <location>
        <position position="53"/>
    </location>
    <ligand>
        <name>Zn(2+)</name>
        <dbReference type="ChEBI" id="CHEBI:29105"/>
        <note>catalytic</note>
    </ligand>
</feature>
<evidence type="ECO:0000256" key="14">
    <source>
        <dbReference type="RuleBase" id="RU364006"/>
    </source>
</evidence>